<gene>
    <name evidence="2" type="primary">fadE36</name>
    <name evidence="3" type="ORF">ERS007739_05290</name>
    <name evidence="1" type="ORF">ERS027659_01890</name>
    <name evidence="2" type="ORF">ERS027661_03339</name>
</gene>
<dbReference type="Proteomes" id="UP000050164">
    <property type="component" value="Unassembled WGS sequence"/>
</dbReference>
<sequence length="55" mass="5835">MALAYFKLAIIAAGIDYRRRMSEQAEGKDTAAESVPDVVAPLIARGLAEIAKKSG</sequence>
<evidence type="ECO:0000313" key="4">
    <source>
        <dbReference type="Proteomes" id="UP000039021"/>
    </source>
</evidence>
<dbReference type="EC" id="1.3.99.-" evidence="2"/>
<evidence type="ECO:0000313" key="3">
    <source>
        <dbReference type="EMBL" id="CPB53298.1"/>
    </source>
</evidence>
<dbReference type="EMBL" id="CNFU01000852">
    <property type="protein sequence ID" value="CKS62926.1"/>
    <property type="molecule type" value="Genomic_DNA"/>
</dbReference>
<dbReference type="AlphaFoldDB" id="A0A655AC95"/>
<dbReference type="EMBL" id="CNFT01000393">
    <property type="protein sequence ID" value="CKR63478.1"/>
    <property type="molecule type" value="Genomic_DNA"/>
</dbReference>
<evidence type="ECO:0000313" key="1">
    <source>
        <dbReference type="EMBL" id="CKR63478.1"/>
    </source>
</evidence>
<evidence type="ECO:0000313" key="5">
    <source>
        <dbReference type="Proteomes" id="UP000049023"/>
    </source>
</evidence>
<dbReference type="Proteomes" id="UP000049023">
    <property type="component" value="Unassembled WGS sequence"/>
</dbReference>
<reference evidence="4 5" key="1">
    <citation type="submission" date="2015-03" db="EMBL/GenBank/DDBJ databases">
        <authorList>
            <consortium name="Pathogen Informatics"/>
        </authorList>
    </citation>
    <scope>NUCLEOTIDE SEQUENCE [LARGE SCALE GENOMIC DNA]</scope>
    <source>
        <strain evidence="1 6">Bir 185</strain>
        <strain evidence="2 5">Bir 187</strain>
        <strain evidence="4">N09902308</strain>
    </source>
</reference>
<evidence type="ECO:0000313" key="6">
    <source>
        <dbReference type="Proteomes" id="UP000050164"/>
    </source>
</evidence>
<proteinExistence type="predicted"/>
<evidence type="ECO:0000313" key="2">
    <source>
        <dbReference type="EMBL" id="CKS62926.1"/>
    </source>
</evidence>
<keyword evidence="2" id="KW-0560">Oxidoreductase</keyword>
<name>A0A655AC95_MYCTX</name>
<organism evidence="2 5">
    <name type="scientific">Mycobacterium tuberculosis</name>
    <dbReference type="NCBI Taxonomy" id="1773"/>
    <lineage>
        <taxon>Bacteria</taxon>
        <taxon>Bacillati</taxon>
        <taxon>Actinomycetota</taxon>
        <taxon>Actinomycetes</taxon>
        <taxon>Mycobacteriales</taxon>
        <taxon>Mycobacteriaceae</taxon>
        <taxon>Mycobacterium</taxon>
        <taxon>Mycobacterium tuberculosis complex</taxon>
    </lineage>
</organism>
<accession>A0A655AC95</accession>
<protein>
    <submittedName>
        <fullName evidence="2">Acyl-CoA dehydrogenase</fullName>
        <ecNumber evidence="2">1.3.99.-</ecNumber>
    </submittedName>
</protein>
<dbReference type="EMBL" id="CSBK01004073">
    <property type="protein sequence ID" value="CPB53298.1"/>
    <property type="molecule type" value="Genomic_DNA"/>
</dbReference>
<dbReference type="GO" id="GO:0016491">
    <property type="term" value="F:oxidoreductase activity"/>
    <property type="evidence" value="ECO:0007669"/>
    <property type="project" value="UniProtKB-KW"/>
</dbReference>
<dbReference type="Proteomes" id="UP000039021">
    <property type="component" value="Unassembled WGS sequence"/>
</dbReference>
<reference evidence="3" key="2">
    <citation type="submission" date="2015-03" db="EMBL/GenBank/DDBJ databases">
        <authorList>
            <consortium name="Pathogen Informatics"/>
            <person name="Murphy D."/>
        </authorList>
    </citation>
    <scope>NUCLEOTIDE SEQUENCE</scope>
    <source>
        <strain evidence="3">N09902308</strain>
    </source>
</reference>